<dbReference type="InterPro" id="IPR001214">
    <property type="entry name" value="SET_dom"/>
</dbReference>
<dbReference type="KEGG" id="bmor:101744648"/>
<evidence type="ECO:0000313" key="2">
    <source>
        <dbReference type="EnsemblMetazoa" id="XP_004925932.2"/>
    </source>
</evidence>
<dbReference type="InterPro" id="IPR044429">
    <property type="entry name" value="SETD4_SET"/>
</dbReference>
<organism evidence="2 3">
    <name type="scientific">Bombyx mori</name>
    <name type="common">Silk moth</name>
    <dbReference type="NCBI Taxonomy" id="7091"/>
    <lineage>
        <taxon>Eukaryota</taxon>
        <taxon>Metazoa</taxon>
        <taxon>Ecdysozoa</taxon>
        <taxon>Arthropoda</taxon>
        <taxon>Hexapoda</taxon>
        <taxon>Insecta</taxon>
        <taxon>Pterygota</taxon>
        <taxon>Neoptera</taxon>
        <taxon>Endopterygota</taxon>
        <taxon>Lepidoptera</taxon>
        <taxon>Glossata</taxon>
        <taxon>Ditrysia</taxon>
        <taxon>Bombycoidea</taxon>
        <taxon>Bombycidae</taxon>
        <taxon>Bombycinae</taxon>
        <taxon>Bombyx</taxon>
    </lineage>
</organism>
<feature type="domain" description="SET" evidence="1">
    <location>
        <begin position="41"/>
        <end position="304"/>
    </location>
</feature>
<dbReference type="EnsemblMetazoa" id="XM_004925875.4">
    <property type="protein sequence ID" value="XP_004925932.2"/>
    <property type="gene ID" value="LOC101744648"/>
</dbReference>
<dbReference type="GeneID" id="101744648"/>
<dbReference type="Gene3D" id="3.90.1410.10">
    <property type="entry name" value="set domain protein methyltransferase, domain 1"/>
    <property type="match status" value="1"/>
</dbReference>
<dbReference type="InterPro" id="IPR046341">
    <property type="entry name" value="SET_dom_sf"/>
</dbReference>
<reference evidence="2" key="2">
    <citation type="submission" date="2022-06" db="UniProtKB">
        <authorList>
            <consortium name="EnsemblMetazoa"/>
        </authorList>
    </citation>
    <scope>IDENTIFICATION</scope>
    <source>
        <strain evidence="2">p50T (Dazao)</strain>
    </source>
</reference>
<name>A0A8R1WJE9_BOMMO</name>
<dbReference type="AlphaFoldDB" id="A0A8R1WJE9"/>
<protein>
    <recommendedName>
        <fullName evidence="1">SET domain-containing protein</fullName>
    </recommendedName>
</protein>
<dbReference type="InterPro" id="IPR050600">
    <property type="entry name" value="SETD3_SETD6_MTase"/>
</dbReference>
<dbReference type="CDD" id="cd19177">
    <property type="entry name" value="SET_SETD4"/>
    <property type="match status" value="1"/>
</dbReference>
<dbReference type="RefSeq" id="XP_004925932.2">
    <property type="nucleotide sequence ID" value="XM_004925875.5"/>
</dbReference>
<dbReference type="Proteomes" id="UP000005204">
    <property type="component" value="Unassembled WGS sequence"/>
</dbReference>
<evidence type="ECO:0000313" key="3">
    <source>
        <dbReference type="Proteomes" id="UP000005204"/>
    </source>
</evidence>
<dbReference type="PANTHER" id="PTHR13271:SF151">
    <property type="entry name" value="SET DOMAIN-CONTAINING PROTEIN 4"/>
    <property type="match status" value="1"/>
</dbReference>
<dbReference type="PROSITE" id="PS50280">
    <property type="entry name" value="SET"/>
    <property type="match status" value="1"/>
</dbReference>
<sequence length="458" mass="52958">MGRTKRKRRQKISRSFCTCGANEELILLNTWLKKNGVRRKKELALAVFSDTGRGVLTKKRIRPGDELISLPLNLTINVSTILMDRAFCSIFLENKIPCLSTYKKTVSFQSLLAFYLTYLKAQGIKTKWHIYLKNLPQEYTVPYFLPNEIKCNVDPEILDVISNQKCVIETTYNIFFQLLKTCKNSCDSVSMVQKHFSMSLYEWAYFTVNTRCVYIDLSKIIDLKNVENNLLNIISDNTNISLCPYLDMINHSPCARNETKLLVNKDIENVKVKDLKDELFLDVTFSIYTKNFFDAHSQVFICYGDSHNLKLITEYGFCIPKNDLDYVSFPFDIVLQYFNTRSIKVSLEQINFIHSHGLNKDLHIDSKGLSYNFYGLLMVIKYYHEKNKDISRLIYSAAICSNDSKLNELVKPMAVDKCNLISNSVNELKKTGCEAVELMNCIELMCQYIGILEKFIKS</sequence>
<proteinExistence type="predicted"/>
<dbReference type="SUPFAM" id="SSF82199">
    <property type="entry name" value="SET domain"/>
    <property type="match status" value="1"/>
</dbReference>
<evidence type="ECO:0000259" key="1">
    <source>
        <dbReference type="PROSITE" id="PS50280"/>
    </source>
</evidence>
<keyword evidence="3" id="KW-1185">Reference proteome</keyword>
<dbReference type="GO" id="GO:0016279">
    <property type="term" value="F:protein-lysine N-methyltransferase activity"/>
    <property type="evidence" value="ECO:0007669"/>
    <property type="project" value="InterPro"/>
</dbReference>
<dbReference type="PANTHER" id="PTHR13271">
    <property type="entry name" value="UNCHARACTERIZED PUTATIVE METHYLTRANSFERASE"/>
    <property type="match status" value="1"/>
</dbReference>
<reference evidence="3" key="1">
    <citation type="journal article" date="2008" name="Insect Biochem. Mol. Biol.">
        <title>The genome of a lepidopteran model insect, the silkworm Bombyx mori.</title>
        <authorList>
            <consortium name="International Silkworm Genome Consortium"/>
        </authorList>
    </citation>
    <scope>NUCLEOTIDE SEQUENCE [LARGE SCALE GENOMIC DNA]</scope>
    <source>
        <strain evidence="3">p50T</strain>
    </source>
</reference>
<accession>A0A8R1WJE9</accession>